<dbReference type="AlphaFoldDB" id="A0A4U7KTT3"/>
<keyword evidence="6" id="KW-1185">Reference proteome</keyword>
<dbReference type="Proteomes" id="UP000306050">
    <property type="component" value="Chromosome SGRAM_19"/>
</dbReference>
<dbReference type="PROSITE" id="PS51015">
    <property type="entry name" value="YDG"/>
    <property type="match status" value="1"/>
</dbReference>
<dbReference type="OrthoDB" id="2270193at2759"/>
<comment type="subcellular location">
    <subcellularLocation>
        <location evidence="2">Nucleus</location>
    </subcellularLocation>
</comment>
<dbReference type="PANTHER" id="PTHR14140:SF27">
    <property type="entry name" value="OS04G0289800 PROTEIN"/>
    <property type="match status" value="1"/>
</dbReference>
<evidence type="ECO:0000256" key="3">
    <source>
        <dbReference type="SAM" id="MobiDB-lite"/>
    </source>
</evidence>
<evidence type="ECO:0000256" key="1">
    <source>
        <dbReference type="ARBA" id="ARBA00023242"/>
    </source>
</evidence>
<dbReference type="InterPro" id="IPR045134">
    <property type="entry name" value="UHRF1/2-like"/>
</dbReference>
<name>A0A4U7KTT3_9BASI</name>
<dbReference type="GeneID" id="40725942"/>
<dbReference type="EMBL" id="SRRM01000011">
    <property type="protein sequence ID" value="TKY87951.1"/>
    <property type="molecule type" value="Genomic_DNA"/>
</dbReference>
<dbReference type="SMART" id="SM00466">
    <property type="entry name" value="SRA"/>
    <property type="match status" value="1"/>
</dbReference>
<dbReference type="PANTHER" id="PTHR14140">
    <property type="entry name" value="E3 UBIQUITIN-PROTEIN LIGASE UHRF-RELATED"/>
    <property type="match status" value="1"/>
</dbReference>
<dbReference type="Gene3D" id="2.30.280.10">
    <property type="entry name" value="SRA-YDG"/>
    <property type="match status" value="1"/>
</dbReference>
<keyword evidence="1 2" id="KW-0539">Nucleus</keyword>
<proteinExistence type="predicted"/>
<feature type="region of interest" description="Disordered" evidence="3">
    <location>
        <begin position="465"/>
        <end position="486"/>
    </location>
</feature>
<dbReference type="GO" id="GO:0005634">
    <property type="term" value="C:nucleus"/>
    <property type="evidence" value="ECO:0007669"/>
    <property type="project" value="UniProtKB-SubCell"/>
</dbReference>
<protein>
    <recommendedName>
        <fullName evidence="4">YDG domain-containing protein</fullName>
    </recommendedName>
</protein>
<dbReference type="InterPro" id="IPR015947">
    <property type="entry name" value="PUA-like_sf"/>
</dbReference>
<gene>
    <name evidence="5" type="ORF">EX895_003047</name>
</gene>
<sequence length="486" mass="53304">MVRRNTNIDMLDEDASREYEEQRQANIKANLELIMSLGLYQGSKLLKPKPSSTPKSKTKKGASPAAAFSASAGDEEFATPGGKAVERPRRITRSVSGTLSTPKRSSRGLKRGLSDDHVHHITARKTARFGADDFDAGSASSSSTSDDEASPSRPRRRHRRSAGNISLNPDHRHRQLTDLQRRADRLGKRIHDPKTFGHIPGIPIGTQWEKRMDCSTDAVHAPTVAGISGNEADGCWSICLSGGYEDDIDLGESFTYTGSGGRDLKGTANNPKNLRTAPQSSDQKWDGKNAALRRSVETKKPVRVVRGWKAGGRYAPSEGYVYCGLYRVERAWRESGASGWLVCKFHFVRLKGQAALPTFDHDDVDDEKDHDQNENEDAPDTQTSAEDAPPSAAIVTIDLPLALPPSPSPSPSRSPAPVSPHPILRSPAFDRTSYIILSDDENDEAEEVEHTLLQLELDPPAKKLLIEKAAPTPRRSSRKSIRRRAS</sequence>
<feature type="compositionally biased region" description="Polar residues" evidence="3">
    <location>
        <begin position="93"/>
        <end position="103"/>
    </location>
</feature>
<reference evidence="5 6" key="1">
    <citation type="submission" date="2019-05" db="EMBL/GenBank/DDBJ databases">
        <title>Sporisorium graminicola CBS 10092 draft sequencing and annotation.</title>
        <authorList>
            <person name="Solano-Gonzalez S."/>
            <person name="Caddick M.X."/>
            <person name="Darby A."/>
        </authorList>
    </citation>
    <scope>NUCLEOTIDE SEQUENCE [LARGE SCALE GENOMIC DNA]</scope>
    <source>
        <strain evidence="5 6">CBS 10092</strain>
    </source>
</reference>
<feature type="region of interest" description="Disordered" evidence="3">
    <location>
        <begin position="44"/>
        <end position="118"/>
    </location>
</feature>
<feature type="compositionally biased region" description="Low complexity" evidence="3">
    <location>
        <begin position="44"/>
        <end position="72"/>
    </location>
</feature>
<feature type="compositionally biased region" description="Polar residues" evidence="3">
    <location>
        <begin position="267"/>
        <end position="282"/>
    </location>
</feature>
<dbReference type="Pfam" id="PF02182">
    <property type="entry name" value="SAD_SRA"/>
    <property type="match status" value="1"/>
</dbReference>
<dbReference type="FunFam" id="2.30.280.10:FF:000005">
    <property type="entry name" value="E3 ubiquitin-protein ligase UHRF1"/>
    <property type="match status" value="1"/>
</dbReference>
<dbReference type="GO" id="GO:0044027">
    <property type="term" value="P:negative regulation of gene expression via chromosomal CpG island methylation"/>
    <property type="evidence" value="ECO:0007669"/>
    <property type="project" value="TreeGrafter"/>
</dbReference>
<dbReference type="KEGG" id="sgra:EX895_003047"/>
<organism evidence="5 6">
    <name type="scientific">Sporisorium graminicola</name>
    <dbReference type="NCBI Taxonomy" id="280036"/>
    <lineage>
        <taxon>Eukaryota</taxon>
        <taxon>Fungi</taxon>
        <taxon>Dikarya</taxon>
        <taxon>Basidiomycota</taxon>
        <taxon>Ustilaginomycotina</taxon>
        <taxon>Ustilaginomycetes</taxon>
        <taxon>Ustilaginales</taxon>
        <taxon>Ustilaginaceae</taxon>
        <taxon>Sporisorium</taxon>
    </lineage>
</organism>
<feature type="region of interest" description="Disordered" evidence="3">
    <location>
        <begin position="359"/>
        <end position="425"/>
    </location>
</feature>
<dbReference type="SUPFAM" id="SSF88697">
    <property type="entry name" value="PUA domain-like"/>
    <property type="match status" value="1"/>
</dbReference>
<dbReference type="RefSeq" id="XP_029739936.1">
    <property type="nucleotide sequence ID" value="XM_029883645.1"/>
</dbReference>
<feature type="region of interest" description="Disordered" evidence="3">
    <location>
        <begin position="132"/>
        <end position="175"/>
    </location>
</feature>
<evidence type="ECO:0000313" key="5">
    <source>
        <dbReference type="EMBL" id="TKY87951.1"/>
    </source>
</evidence>
<dbReference type="GO" id="GO:0016567">
    <property type="term" value="P:protein ubiquitination"/>
    <property type="evidence" value="ECO:0007669"/>
    <property type="project" value="TreeGrafter"/>
</dbReference>
<dbReference type="GO" id="GO:0061630">
    <property type="term" value="F:ubiquitin protein ligase activity"/>
    <property type="evidence" value="ECO:0007669"/>
    <property type="project" value="TreeGrafter"/>
</dbReference>
<evidence type="ECO:0000259" key="4">
    <source>
        <dbReference type="PROSITE" id="PS51015"/>
    </source>
</evidence>
<feature type="compositionally biased region" description="Pro residues" evidence="3">
    <location>
        <begin position="402"/>
        <end position="420"/>
    </location>
</feature>
<comment type="caution">
    <text evidence="5">The sequence shown here is derived from an EMBL/GenBank/DDBJ whole genome shotgun (WGS) entry which is preliminary data.</text>
</comment>
<feature type="region of interest" description="Disordered" evidence="3">
    <location>
        <begin position="259"/>
        <end position="290"/>
    </location>
</feature>
<dbReference type="InterPro" id="IPR036987">
    <property type="entry name" value="SRA-YDG_sf"/>
</dbReference>
<feature type="domain" description="YDG" evidence="4">
    <location>
        <begin position="197"/>
        <end position="349"/>
    </location>
</feature>
<feature type="compositionally biased region" description="Basic residues" evidence="3">
    <location>
        <begin position="475"/>
        <end position="486"/>
    </location>
</feature>
<dbReference type="InterPro" id="IPR003105">
    <property type="entry name" value="SRA_YDG"/>
</dbReference>
<evidence type="ECO:0000313" key="6">
    <source>
        <dbReference type="Proteomes" id="UP000306050"/>
    </source>
</evidence>
<evidence type="ECO:0000256" key="2">
    <source>
        <dbReference type="PROSITE-ProRule" id="PRU00358"/>
    </source>
</evidence>
<accession>A0A4U7KTT3</accession>